<evidence type="ECO:0000313" key="4">
    <source>
        <dbReference type="Proteomes" id="UP000019373"/>
    </source>
</evidence>
<sequence>MPSIRRDESRESRESRDRDRDSLVLKHQHSFSESGRASVPMWDSSDPERAPPPLPLNPGTSSSPAARPNTSAKIEEAAALITAKARDNAPSTYTTNVMSSGSPEKSLVKPHHRRLQSVQNSNVRGLSDSLERRSPEKGLRASRTSEFESRSAERSPTREGSETPTPTGRATPNYLSKPILGENTPPSATMLALQSMRSRAESEAPLSNITNSSSNMGRAPYTFDAISSQILSLTSIATNLQREMAALSKRSKDNATDLISLKEATNSRDEDIRKSLKDLLLNLDAKFLTAPETSRSTPTPGLYLDNKAHNSTPARKNFSLPRIPSPNSFSVAMERELTASPSIVSTDGAASIALLEKVLREMGTKDGQEKILKTLERVKSSSKESRVDQSLMSKLEEILQLLKDSSASHALVRSSQSSRTTGLSNPDAEPGQLARAIQDLNVSENKKADENTSTPDFINDEVMKILKRVKQSVSEGGGLTNEVKALVRELRGEVLGMGREIARKLEQAESSYKSSRNDSQGPGREEIAQIVEDGLHELKQHMDQLIRENRRQSAASTRSIADTQEVVLAVQAALAEIPKPRQEPIRDPAAEREELLSAVREAWEDCKPEIALEHFGLERDEILDTLKEGLRSYQPQHPEIREVGASYEEVLDAVQKGLADFKPPPIDTDASLTREEILMSVRECLESFEFPMPVPPTPLAKEPNLTRDDVVDAVKEGLDNQSHTTKEIEFNRDDLFDAVKAGLEGARTPMGGVGEQVLEQMHEFLASMKSEFKQYSAANGKDTEQVLDAMKDGLEELRADIESYVDRAADVTGKDEIIDTVKDGFRAMQADIEKVSGNRGGHVNTPELLDAMEKEFEHLRDSLHKSLTRANTSTDSAEILDAIRDLSEERGSSLSSNGEDIARLVKEELEHMRSTLAGTLVRAASNVDREEILEAIREGLEAHQSPRKADGNESILSNTSELLDAFQDGVDGIRSDMEKLMNRPVDMSTSYEILDTLKAGLDSVRSDIERLYTTQRDLSDTATARGQEVVVHDENLISTEIEGLKVMITQLRIKVEALDVMPPEREPLHKDDFAEVRAALQEVQAAVLHFGDVKSSSSSDNMATKDDTDAIEILLRNVKAKLDDFSLPDVDGLAKSVHLDSIEDMVRETKHLVEQTDAHARGEHASKEDLSIVQLLLRDVAAGVEELQDKVTILSSDDDRVTKTDLQVVETLCLDTKTQLDEFTSVDFAALPTKDDFKTVHNTIKTFQESIEAENELTAQAFEARKIEHGGLATKIEDVKGILSEIRGEMIEKLDGSEEGIVELSKVLGHHHESMSKYASAESISELMDLIRTEFEKQHEEQGKSRNDVEEGNAALLFKHDEVQAAISSELSVKIEDKFSELMAKYDDAQMSNENKLNTLEERDGKHLEALTTTKAVVDDLKLLIDTLGSTTTEACDRISDDSKTVFNRVADANSKLDVLHQTSANQHALTREEVAKTLATAMRLEGSLLEHQPAVLGAIKEVMNIITQHYEHSQAHYQHSQSATEELRSNINAIPSTIPRSTMTANGAKEALNKMEANVSDTRESLANMEKLDMIHEQMLATAGEVSSMIITQTRLMAEHHDSRATEAAEAGIALEKRVAQKERVEAEVVALTCEKNDLLSAVEALKREKEGLSGQAKRLTREVAKLETALSIRQEEMREMDLRAEKLERRILEGVMDHAKSLNMIRPVAAGSKKSRAAERDRAMSLKRVVSTSSTATARTVGTVKDGTTTNSGTGSTLGNAVGMALKKRTPLSSAANSMVSSSRSSGGATVERRILSTSHVMGNRPRDQPATNERALMLAPTANANNSGLMNLKRSHSVKSNPSSYYGGRKASWNGRGMTDLSMVSSADKENEILTEEEEDEEEGSQGEDGSEAGTERRTSFSGTSAMYTDSLTYGTGSTLSRNTSDAGRSVSYASSAAGVVGGATEESIEEEVEDDDDKEEEEDQAAGQETPPASMETRDGEGDATQDDESAKILALLGPPTSSSVVSATSTVSSSLTSADDDQDASSPPSPSPSPSVADDDHDHEQQQQQELTLATALSDLQPPKPAFAKADKRGDVVTYNEGQQHSDSGLGSEPQTADVERMGAAAEYFQRDTKF</sequence>
<dbReference type="OMA" id="EKYDDSQ"/>
<feature type="compositionally biased region" description="Polar residues" evidence="2">
    <location>
        <begin position="2085"/>
        <end position="2100"/>
    </location>
</feature>
<keyword evidence="4" id="KW-1185">Reference proteome</keyword>
<dbReference type="eggNOG" id="ENOG502S40N">
    <property type="taxonomic scope" value="Eukaryota"/>
</dbReference>
<feature type="compositionally biased region" description="Acidic residues" evidence="2">
    <location>
        <begin position="1876"/>
        <end position="1894"/>
    </location>
</feature>
<gene>
    <name evidence="3" type="ORF">EPUS_04777</name>
</gene>
<proteinExistence type="predicted"/>
<organism evidence="3 4">
    <name type="scientific">Endocarpon pusillum (strain Z07020 / HMAS-L-300199)</name>
    <name type="common">Lichen-forming fungus</name>
    <dbReference type="NCBI Taxonomy" id="1263415"/>
    <lineage>
        <taxon>Eukaryota</taxon>
        <taxon>Fungi</taxon>
        <taxon>Dikarya</taxon>
        <taxon>Ascomycota</taxon>
        <taxon>Pezizomycotina</taxon>
        <taxon>Eurotiomycetes</taxon>
        <taxon>Chaetothyriomycetidae</taxon>
        <taxon>Verrucariales</taxon>
        <taxon>Verrucariaceae</taxon>
        <taxon>Endocarpon</taxon>
    </lineage>
</organism>
<dbReference type="EMBL" id="KE721051">
    <property type="protein sequence ID" value="ERF72724.1"/>
    <property type="molecule type" value="Genomic_DNA"/>
</dbReference>
<feature type="region of interest" description="Disordered" evidence="2">
    <location>
        <begin position="1773"/>
        <end position="1793"/>
    </location>
</feature>
<feature type="compositionally biased region" description="Acidic residues" evidence="2">
    <location>
        <begin position="1950"/>
        <end position="1968"/>
    </location>
</feature>
<feature type="region of interest" description="Disordered" evidence="2">
    <location>
        <begin position="410"/>
        <end position="430"/>
    </location>
</feature>
<feature type="region of interest" description="Disordered" evidence="2">
    <location>
        <begin position="291"/>
        <end position="323"/>
    </location>
</feature>
<evidence type="ECO:0000256" key="2">
    <source>
        <dbReference type="SAM" id="MobiDB-lite"/>
    </source>
</evidence>
<protein>
    <submittedName>
        <fullName evidence="3">Uncharacterized protein</fullName>
    </submittedName>
</protein>
<dbReference type="GeneID" id="19239731"/>
<accession>U1HTY6</accession>
<feature type="compositionally biased region" description="Polar residues" evidence="2">
    <location>
        <begin position="89"/>
        <end position="103"/>
    </location>
</feature>
<name>U1HTY6_ENDPU</name>
<feature type="compositionally biased region" description="Low complexity" evidence="2">
    <location>
        <begin position="1930"/>
        <end position="1949"/>
    </location>
</feature>
<feature type="coiled-coil region" evidence="1">
    <location>
        <begin position="1623"/>
        <end position="1692"/>
    </location>
</feature>
<feature type="compositionally biased region" description="Basic and acidic residues" evidence="2">
    <location>
        <begin position="129"/>
        <end position="161"/>
    </location>
</feature>
<reference evidence="4" key="1">
    <citation type="journal article" date="2014" name="BMC Genomics">
        <title>Genome characteristics reveal the impact of lichenization on lichen-forming fungus Endocarpon pusillum Hedwig (Verrucariales, Ascomycota).</title>
        <authorList>
            <person name="Wang Y.-Y."/>
            <person name="Liu B."/>
            <person name="Zhang X.-Y."/>
            <person name="Zhou Q.-M."/>
            <person name="Zhang T."/>
            <person name="Li H."/>
            <person name="Yu Y.-F."/>
            <person name="Zhang X.-L."/>
            <person name="Hao X.-Y."/>
            <person name="Wang M."/>
            <person name="Wang L."/>
            <person name="Wei J.-C."/>
        </authorList>
    </citation>
    <scope>NUCLEOTIDE SEQUENCE [LARGE SCALE GENOMIC DNA]</scope>
    <source>
        <strain evidence="4">Z07020 / HMAS-L-300199</strain>
    </source>
</reference>
<feature type="compositionally biased region" description="Polar residues" evidence="2">
    <location>
        <begin position="1903"/>
        <end position="1929"/>
    </location>
</feature>
<dbReference type="Proteomes" id="UP000019373">
    <property type="component" value="Unassembled WGS sequence"/>
</dbReference>
<dbReference type="OrthoDB" id="5423371at2759"/>
<feature type="region of interest" description="Disordered" evidence="2">
    <location>
        <begin position="1828"/>
        <end position="2107"/>
    </location>
</feature>
<feature type="compositionally biased region" description="Polar residues" evidence="2">
    <location>
        <begin position="162"/>
        <end position="174"/>
    </location>
</feature>
<feature type="coiled-coil region" evidence="1">
    <location>
        <begin position="787"/>
        <end position="814"/>
    </location>
</feature>
<feature type="coiled-coil region" evidence="1">
    <location>
        <begin position="1546"/>
        <end position="1573"/>
    </location>
</feature>
<feature type="region of interest" description="Disordered" evidence="2">
    <location>
        <begin position="1"/>
        <end position="217"/>
    </location>
</feature>
<feature type="compositionally biased region" description="Polar residues" evidence="2">
    <location>
        <begin position="205"/>
        <end position="216"/>
    </location>
</feature>
<evidence type="ECO:0000313" key="3">
    <source>
        <dbReference type="EMBL" id="ERF72724.1"/>
    </source>
</evidence>
<feature type="coiled-coil region" evidence="1">
    <location>
        <begin position="528"/>
        <end position="555"/>
    </location>
</feature>
<keyword evidence="1" id="KW-0175">Coiled coil</keyword>
<evidence type="ECO:0000256" key="1">
    <source>
        <dbReference type="SAM" id="Coils"/>
    </source>
</evidence>
<feature type="compositionally biased region" description="Basic and acidic residues" evidence="2">
    <location>
        <begin position="1"/>
        <end position="24"/>
    </location>
</feature>
<feature type="compositionally biased region" description="Low complexity" evidence="2">
    <location>
        <begin position="1775"/>
        <end position="1788"/>
    </location>
</feature>
<feature type="compositionally biased region" description="Low complexity" evidence="2">
    <location>
        <begin position="2005"/>
        <end position="2022"/>
    </location>
</feature>
<feature type="compositionally biased region" description="Polar residues" evidence="2">
    <location>
        <begin position="410"/>
        <end position="424"/>
    </location>
</feature>
<dbReference type="RefSeq" id="XP_007801612.1">
    <property type="nucleotide sequence ID" value="XM_007803421.1"/>
</dbReference>
<dbReference type="HOGENOM" id="CLU_000589_0_0_1"/>